<dbReference type="KEGG" id="epa:110234941"/>
<evidence type="ECO:0000256" key="7">
    <source>
        <dbReference type="ARBA" id="ARBA00023176"/>
    </source>
</evidence>
<feature type="compositionally biased region" description="Polar residues" evidence="10">
    <location>
        <begin position="591"/>
        <end position="600"/>
    </location>
</feature>
<dbReference type="InterPro" id="IPR036168">
    <property type="entry name" value="AP2_Mu_C_sf"/>
</dbReference>
<dbReference type="Gene3D" id="2.60.40.1170">
    <property type="entry name" value="Mu homology domain, subdomain B"/>
    <property type="match status" value="2"/>
</dbReference>
<dbReference type="PROSITE" id="PS51741">
    <property type="entry name" value="F_BAR"/>
    <property type="match status" value="1"/>
</dbReference>
<keyword evidence="6" id="KW-0472">Membrane</keyword>
<dbReference type="Proteomes" id="UP000887567">
    <property type="component" value="Unplaced"/>
</dbReference>
<feature type="compositionally biased region" description="Polar residues" evidence="10">
    <location>
        <begin position="424"/>
        <end position="444"/>
    </location>
</feature>
<feature type="compositionally biased region" description="Low complexity" evidence="10">
    <location>
        <begin position="697"/>
        <end position="721"/>
    </location>
</feature>
<evidence type="ECO:0000256" key="5">
    <source>
        <dbReference type="ARBA" id="ARBA00023054"/>
    </source>
</evidence>
<feature type="compositionally biased region" description="Polar residues" evidence="10">
    <location>
        <begin position="477"/>
        <end position="497"/>
    </location>
</feature>
<dbReference type="Gene3D" id="1.20.1270.60">
    <property type="entry name" value="Arfaptin homology (AH) domain/BAR domain"/>
    <property type="match status" value="1"/>
</dbReference>
<dbReference type="OMA" id="NEYIHAW"/>
<feature type="region of interest" description="Disordered" evidence="10">
    <location>
        <begin position="278"/>
        <end position="652"/>
    </location>
</feature>
<evidence type="ECO:0000256" key="4">
    <source>
        <dbReference type="ARBA" id="ARBA00022583"/>
    </source>
</evidence>
<dbReference type="CDD" id="cd07648">
    <property type="entry name" value="F-BAR_FCHO"/>
    <property type="match status" value="1"/>
</dbReference>
<sequence length="1019" mass="112137">MMVAFEDRFWGEKNAGYDVLYHNMKYGNNASVKVTEFIRERSTVEENYSKSLIKLAKSAYSVSQLGSFEPLWGVLRVATERLANAHHLVVGKLHELAKEVKEYGDKQKEKHKAAKEEFSSTAEIVQTIQTMTASLTKAKETYYARCHEYEKLKKEGTSAKEIEKAEAKMRKAGEEYKSLVEKREIIRNEFHDKMVETSRRFQQIEEEHLKTIIGHMDVYIDSHLAGWKMMEEVHTEFRERLRALSTDKLLDQLVRSKGTGTEVPGVITFEEYEEQLENSVSVENSPSANNKSHQTMKPGFSLPKKKEKKEKKEKKTKKKKDKDKANSSHSSNSQGSPEHQENGPVESPVSEGSEMASQSFEVDEEGYRIRPPDTESARSAGYSSDSDFDSDEDEEPRRIQVTIKPVDDQVSQTASADEIKKITESMSLSSPASMRRNLSSSSGLSDGFRPRAATENTKTSNAVKFRSRSSDDLLDINFSNKSIVSPGSDSSLSTSVMSADATKSDTTTINNLSTFDSFTKLDPLSTSSPAAVTSLGNDKGDNHDDDDIPPVLPKKKGSFIVINDDMNTPPPLPAKRDGAAGLLSSPADSKVSLNNNNTTEAPKPPLPLLNKPPTRSATTSSALARPRPQGTQKKASIVLNTQTPPNQSSGMSYSEELFSFMSDLDFSSATNPQQTKDSQDGSPKTPKTPSRVSYVGSVAVTSETSSSTSSTLSRASTSSTLQDDVERLDSTGGLIRSKTVGAMPSVPPRNKEDILPIAVAFIESVNAFFRGNDYKGCMVKVTGDITVSFPASIVTQITSDKELPSLSFFVTGTSSLEQLLPNKALISSQGQQSGGDAVSYKFNMKALSEHLKKQIEGSTSSYYNIDILKYEVRTNGIHSTPLQLCTYWKCEPTSTNIRIDYRYNTACMSTPCPINNISFIVPVNGGVTVMQSKPSATWSAENQRVLWTVPEVSTSKEPDGTLRAKLDLNEGPSTPSRIAVQFSSTGATISKLNFELKSEAYKLSLVKKQMTTGRYIAES</sequence>
<reference evidence="13" key="1">
    <citation type="submission" date="2022-11" db="UniProtKB">
        <authorList>
            <consortium name="EnsemblMetazoa"/>
        </authorList>
    </citation>
    <scope>IDENTIFICATION</scope>
</reference>
<proteinExistence type="inferred from homology"/>
<dbReference type="SUPFAM" id="SSF103657">
    <property type="entry name" value="BAR/IMD domain-like"/>
    <property type="match status" value="1"/>
</dbReference>
<evidence type="ECO:0000256" key="10">
    <source>
        <dbReference type="SAM" id="MobiDB-lite"/>
    </source>
</evidence>
<dbReference type="InterPro" id="IPR018808">
    <property type="entry name" value="Muniscin_C"/>
</dbReference>
<feature type="compositionally biased region" description="Polar residues" evidence="10">
    <location>
        <begin position="278"/>
        <end position="295"/>
    </location>
</feature>
<feature type="compositionally biased region" description="Polar residues" evidence="10">
    <location>
        <begin position="629"/>
        <end position="652"/>
    </location>
</feature>
<dbReference type="PANTHER" id="PTHR23065:SF15">
    <property type="entry name" value="AT02057P"/>
    <property type="match status" value="1"/>
</dbReference>
<dbReference type="SUPFAM" id="SSF49447">
    <property type="entry name" value="Second domain of Mu2 adaptin subunit (ap50) of ap2 adaptor"/>
    <property type="match status" value="1"/>
</dbReference>
<evidence type="ECO:0000313" key="13">
    <source>
        <dbReference type="EnsemblMetazoa" id="XP_020896014.2"/>
    </source>
</evidence>
<organism evidence="13 14">
    <name type="scientific">Exaiptasia diaphana</name>
    <name type="common">Tropical sea anemone</name>
    <name type="synonym">Aiptasia pulchella</name>
    <dbReference type="NCBI Taxonomy" id="2652724"/>
    <lineage>
        <taxon>Eukaryota</taxon>
        <taxon>Metazoa</taxon>
        <taxon>Cnidaria</taxon>
        <taxon>Anthozoa</taxon>
        <taxon>Hexacorallia</taxon>
        <taxon>Actiniaria</taxon>
        <taxon>Aiptasiidae</taxon>
        <taxon>Exaiptasia</taxon>
    </lineage>
</organism>
<evidence type="ECO:0008006" key="15">
    <source>
        <dbReference type="Google" id="ProtNLM"/>
    </source>
</evidence>
<keyword evidence="7" id="KW-0168">Coated pit</keyword>
<comment type="subcellular location">
    <subcellularLocation>
        <location evidence="1">Membrane</location>
        <location evidence="1">Clathrin-coated pit</location>
        <topology evidence="1">Peripheral membrane protein</topology>
        <orientation evidence="1">Cytoplasmic side</orientation>
    </subcellularLocation>
</comment>
<dbReference type="Pfam" id="PF22699">
    <property type="entry name" value="GMIP-like_FCH"/>
    <property type="match status" value="1"/>
</dbReference>
<evidence type="ECO:0000256" key="6">
    <source>
        <dbReference type="ARBA" id="ARBA00023136"/>
    </source>
</evidence>
<evidence type="ECO:0000259" key="11">
    <source>
        <dbReference type="PROSITE" id="PS51072"/>
    </source>
</evidence>
<dbReference type="GO" id="GO:0005886">
    <property type="term" value="C:plasma membrane"/>
    <property type="evidence" value="ECO:0007669"/>
    <property type="project" value="TreeGrafter"/>
</dbReference>
<keyword evidence="3" id="KW-0597">Phosphoprotein</keyword>
<feature type="coiled-coil region" evidence="9">
    <location>
        <begin position="162"/>
        <end position="189"/>
    </location>
</feature>
<dbReference type="InterPro" id="IPR027267">
    <property type="entry name" value="AH/BAR_dom_sf"/>
</dbReference>
<dbReference type="InterPro" id="IPR028565">
    <property type="entry name" value="MHD"/>
</dbReference>
<dbReference type="InterPro" id="IPR001060">
    <property type="entry name" value="FCH_dom"/>
</dbReference>
<dbReference type="PANTHER" id="PTHR23065">
    <property type="entry name" value="PROLINE-SERINE-THREONINE PHOSPHATASE INTERACTING PROTEIN 1"/>
    <property type="match status" value="1"/>
</dbReference>
<dbReference type="RefSeq" id="XP_020896014.2">
    <property type="nucleotide sequence ID" value="XM_021040355.2"/>
</dbReference>
<dbReference type="GO" id="GO:0072583">
    <property type="term" value="P:clathrin-dependent endocytosis"/>
    <property type="evidence" value="ECO:0007669"/>
    <property type="project" value="TreeGrafter"/>
</dbReference>
<dbReference type="InterPro" id="IPR031160">
    <property type="entry name" value="F_BAR_dom"/>
</dbReference>
<dbReference type="GO" id="GO:0048812">
    <property type="term" value="P:neuron projection morphogenesis"/>
    <property type="evidence" value="ECO:0007669"/>
    <property type="project" value="TreeGrafter"/>
</dbReference>
<dbReference type="FunFam" id="2.60.40.1170:FF:000005">
    <property type="entry name" value="SH3-containing GRB2-like protein 3-interacting protein 1 isoform X3"/>
    <property type="match status" value="1"/>
</dbReference>
<dbReference type="GO" id="GO:0005905">
    <property type="term" value="C:clathrin-coated pit"/>
    <property type="evidence" value="ECO:0007669"/>
    <property type="project" value="UniProtKB-SubCell"/>
</dbReference>
<dbReference type="GeneID" id="110234941"/>
<evidence type="ECO:0000256" key="8">
    <source>
        <dbReference type="PROSITE-ProRule" id="PRU01077"/>
    </source>
</evidence>
<comment type="similarity">
    <text evidence="2">Belongs to the FCHO family.</text>
</comment>
<feature type="compositionally biased region" description="Polar residues" evidence="10">
    <location>
        <begin position="504"/>
        <end position="517"/>
    </location>
</feature>
<feature type="compositionally biased region" description="Polar residues" evidence="10">
    <location>
        <begin position="669"/>
        <end position="691"/>
    </location>
</feature>
<feature type="region of interest" description="Disordered" evidence="10">
    <location>
        <begin position="666"/>
        <end position="747"/>
    </location>
</feature>
<feature type="compositionally biased region" description="Polar residues" evidence="10">
    <location>
        <begin position="524"/>
        <end position="535"/>
    </location>
</feature>
<evidence type="ECO:0000256" key="1">
    <source>
        <dbReference type="ARBA" id="ARBA00004283"/>
    </source>
</evidence>
<dbReference type="GO" id="GO:0030136">
    <property type="term" value="C:clathrin-coated vesicle"/>
    <property type="evidence" value="ECO:0007669"/>
    <property type="project" value="TreeGrafter"/>
</dbReference>
<dbReference type="OrthoDB" id="5593455at2759"/>
<evidence type="ECO:0000256" key="3">
    <source>
        <dbReference type="ARBA" id="ARBA00022553"/>
    </source>
</evidence>
<dbReference type="Pfam" id="PF10291">
    <property type="entry name" value="muHD"/>
    <property type="match status" value="1"/>
</dbReference>
<keyword evidence="4" id="KW-0254">Endocytosis</keyword>
<feature type="compositionally biased region" description="Basic residues" evidence="10">
    <location>
        <begin position="303"/>
        <end position="321"/>
    </location>
</feature>
<protein>
    <recommendedName>
        <fullName evidence="15">F-BAR domain only protein 2</fullName>
    </recommendedName>
</protein>
<dbReference type="AlphaFoldDB" id="A0A913WYE5"/>
<dbReference type="PROSITE" id="PS51072">
    <property type="entry name" value="MHD"/>
    <property type="match status" value="1"/>
</dbReference>
<feature type="domain" description="MHD" evidence="11">
    <location>
        <begin position="754"/>
        <end position="1019"/>
    </location>
</feature>
<dbReference type="SMART" id="SM00055">
    <property type="entry name" value="FCH"/>
    <property type="match status" value="1"/>
</dbReference>
<evidence type="ECO:0000256" key="2">
    <source>
        <dbReference type="ARBA" id="ARBA00011064"/>
    </source>
</evidence>
<evidence type="ECO:0000313" key="14">
    <source>
        <dbReference type="Proteomes" id="UP000887567"/>
    </source>
</evidence>
<evidence type="ECO:0000259" key="12">
    <source>
        <dbReference type="PROSITE" id="PS51741"/>
    </source>
</evidence>
<dbReference type="InterPro" id="IPR054713">
    <property type="entry name" value="GMIP/FCHO2-like_FCH"/>
</dbReference>
<keyword evidence="14" id="KW-1185">Reference proteome</keyword>
<feature type="domain" description="F-BAR" evidence="12">
    <location>
        <begin position="3"/>
        <end position="256"/>
    </location>
</feature>
<feature type="compositionally biased region" description="Basic and acidic residues" evidence="10">
    <location>
        <begin position="365"/>
        <end position="376"/>
    </location>
</feature>
<accession>A0A913WYE5</accession>
<feature type="compositionally biased region" description="Low complexity" evidence="10">
    <location>
        <begin position="327"/>
        <end position="336"/>
    </location>
</feature>
<name>A0A913WYE5_EXADI</name>
<evidence type="ECO:0000256" key="9">
    <source>
        <dbReference type="SAM" id="Coils"/>
    </source>
</evidence>
<keyword evidence="5 8" id="KW-0175">Coiled coil</keyword>
<dbReference type="GO" id="GO:0048268">
    <property type="term" value="P:clathrin coat assembly"/>
    <property type="evidence" value="ECO:0007669"/>
    <property type="project" value="TreeGrafter"/>
</dbReference>
<dbReference type="EnsemblMetazoa" id="XM_021040355.2">
    <property type="protein sequence ID" value="XP_020896014.2"/>
    <property type="gene ID" value="LOC110234941"/>
</dbReference>